<feature type="transmembrane region" description="Helical" evidence="5">
    <location>
        <begin position="316"/>
        <end position="339"/>
    </location>
</feature>
<dbReference type="InterPro" id="IPR050927">
    <property type="entry name" value="TRPM"/>
</dbReference>
<comment type="subcellular location">
    <subcellularLocation>
        <location evidence="1">Membrane</location>
        <topology evidence="1">Multi-pass membrane protein</topology>
    </subcellularLocation>
</comment>
<evidence type="ECO:0000256" key="2">
    <source>
        <dbReference type="ARBA" id="ARBA00022692"/>
    </source>
</evidence>
<evidence type="ECO:0000256" key="3">
    <source>
        <dbReference type="ARBA" id="ARBA00022989"/>
    </source>
</evidence>
<sequence length="460" mass="52560">MFSCVAFSEWSDLASGVLSECHSTDEHKAKDLLVRELSNWGDTSCMLIAVKAENKDFISQTACQSLLDRIWNGRLVQDNSLWRLLLCLFFPPLILVLPLFTKADTCSTFASMSTCTTGDNKNKDCNQDSHKKMRQKTYIPMDPMRGQLQVYDDKTDEKLNVKMTANDKLGYFFKAPIIIFMYNVCSYLVFLSLYTYILIFNFDPKVSVEEIILIIWVFAIATEEVRQMATSSSTTLAMKLKIYITDTWNVVDTLTIVLFIIGIILRFTPYESTFEAARVILAINFVTFFMRLLHIVSVHKELGPKLVMIGKMIQDLMYFLVILMVFMCSYAIASHSILYPNSPLTWNTAARCPTDTGKWVVPIMMGIYMLLANVLLLNLLIAMFSIEKIQEQLEGKSPPRLESRLTSIEKQLESTQDSLEWIKSALQKSINDNKPKESAPEVLLTKQIRVEENKVCALFQ</sequence>
<evidence type="ECO:0000313" key="8">
    <source>
        <dbReference type="EMBL" id="WAR05149.1"/>
    </source>
</evidence>
<feature type="domain" description="TRPM-like" evidence="7">
    <location>
        <begin position="9"/>
        <end position="60"/>
    </location>
</feature>
<feature type="transmembrane region" description="Helical" evidence="5">
    <location>
        <begin position="276"/>
        <end position="296"/>
    </location>
</feature>
<keyword evidence="3 5" id="KW-1133">Transmembrane helix</keyword>
<dbReference type="InterPro" id="IPR005821">
    <property type="entry name" value="Ion_trans_dom"/>
</dbReference>
<feature type="transmembrane region" description="Helical" evidence="5">
    <location>
        <begin position="177"/>
        <end position="199"/>
    </location>
</feature>
<reference evidence="8" key="1">
    <citation type="submission" date="2022-11" db="EMBL/GenBank/DDBJ databases">
        <title>Centuries of genome instability and evolution in soft-shell clam transmissible cancer (bioRxiv).</title>
        <authorList>
            <person name="Hart S.F.M."/>
            <person name="Yonemitsu M.A."/>
            <person name="Giersch R.M."/>
            <person name="Beal B.F."/>
            <person name="Arriagada G."/>
            <person name="Davis B.W."/>
            <person name="Ostrander E.A."/>
            <person name="Goff S.P."/>
            <person name="Metzger M.J."/>
        </authorList>
    </citation>
    <scope>NUCLEOTIDE SEQUENCE</scope>
    <source>
        <strain evidence="8">MELC-2E11</strain>
        <tissue evidence="8">Siphon/mantle</tissue>
    </source>
</reference>
<proteinExistence type="predicted"/>
<dbReference type="PANTHER" id="PTHR13800">
    <property type="entry name" value="TRANSIENT RECEPTOR POTENTIAL CATION CHANNEL, SUBFAMILY M, MEMBER 6"/>
    <property type="match status" value="1"/>
</dbReference>
<dbReference type="Pfam" id="PF25508">
    <property type="entry name" value="TRPM2"/>
    <property type="match status" value="1"/>
</dbReference>
<feature type="domain" description="Ion transport" evidence="6">
    <location>
        <begin position="183"/>
        <end position="338"/>
    </location>
</feature>
<protein>
    <submittedName>
        <fullName evidence="8">TMP2L-like protein</fullName>
    </submittedName>
</protein>
<dbReference type="Proteomes" id="UP001164746">
    <property type="component" value="Chromosome 5"/>
</dbReference>
<organism evidence="8 9">
    <name type="scientific">Mya arenaria</name>
    <name type="common">Soft-shell clam</name>
    <dbReference type="NCBI Taxonomy" id="6604"/>
    <lineage>
        <taxon>Eukaryota</taxon>
        <taxon>Metazoa</taxon>
        <taxon>Spiralia</taxon>
        <taxon>Lophotrochozoa</taxon>
        <taxon>Mollusca</taxon>
        <taxon>Bivalvia</taxon>
        <taxon>Autobranchia</taxon>
        <taxon>Heteroconchia</taxon>
        <taxon>Euheterodonta</taxon>
        <taxon>Imparidentia</taxon>
        <taxon>Neoheterodontei</taxon>
        <taxon>Myida</taxon>
        <taxon>Myoidea</taxon>
        <taxon>Myidae</taxon>
        <taxon>Mya</taxon>
    </lineage>
</organism>
<feature type="transmembrane region" description="Helical" evidence="5">
    <location>
        <begin position="81"/>
        <end position="100"/>
    </location>
</feature>
<keyword evidence="9" id="KW-1185">Reference proteome</keyword>
<name>A0ABY7E9S0_MYAAR</name>
<evidence type="ECO:0000259" key="6">
    <source>
        <dbReference type="Pfam" id="PF00520"/>
    </source>
</evidence>
<keyword evidence="2 5" id="KW-0812">Transmembrane</keyword>
<keyword evidence="4 5" id="KW-0472">Membrane</keyword>
<evidence type="ECO:0000256" key="1">
    <source>
        <dbReference type="ARBA" id="ARBA00004141"/>
    </source>
</evidence>
<evidence type="ECO:0000313" key="9">
    <source>
        <dbReference type="Proteomes" id="UP001164746"/>
    </source>
</evidence>
<gene>
    <name evidence="8" type="ORF">MAR_020518</name>
</gene>
<dbReference type="EMBL" id="CP111016">
    <property type="protein sequence ID" value="WAR05149.1"/>
    <property type="molecule type" value="Genomic_DNA"/>
</dbReference>
<evidence type="ECO:0000259" key="7">
    <source>
        <dbReference type="Pfam" id="PF25508"/>
    </source>
</evidence>
<feature type="transmembrane region" description="Helical" evidence="5">
    <location>
        <begin position="250"/>
        <end position="270"/>
    </location>
</feature>
<dbReference type="InterPro" id="IPR057366">
    <property type="entry name" value="TRPM-like"/>
</dbReference>
<feature type="transmembrane region" description="Helical" evidence="5">
    <location>
        <begin position="359"/>
        <end position="386"/>
    </location>
</feature>
<accession>A0ABY7E9S0</accession>
<dbReference type="Pfam" id="PF00520">
    <property type="entry name" value="Ion_trans"/>
    <property type="match status" value="1"/>
</dbReference>
<evidence type="ECO:0000256" key="4">
    <source>
        <dbReference type="ARBA" id="ARBA00023136"/>
    </source>
</evidence>
<evidence type="ECO:0000256" key="5">
    <source>
        <dbReference type="SAM" id="Phobius"/>
    </source>
</evidence>
<dbReference type="PANTHER" id="PTHR13800:SF12">
    <property type="entry name" value="TRANSIENT RECEPTOR POTENTIAL CATION CHANNEL SUBFAMILY M MEMBER-LIKE 2"/>
    <property type="match status" value="1"/>
</dbReference>